<keyword evidence="4" id="KW-1185">Reference proteome</keyword>
<dbReference type="GO" id="GO:0017000">
    <property type="term" value="P:antibiotic biosynthetic process"/>
    <property type="evidence" value="ECO:0007669"/>
    <property type="project" value="InterPro"/>
</dbReference>
<sequence>MRRLFNILFRSFLAACAAGLVVSGVAYFLLRASVPKYEEDFSVEGIEGPVDILRDASAIPHISTGSAAEAYFALGFIYTQDRLGQLLKTRRAAQALLPLEQMGEI</sequence>
<accession>A0A9X2FQK9</accession>
<dbReference type="Proteomes" id="UP001139477">
    <property type="component" value="Unassembled WGS sequence"/>
</dbReference>
<dbReference type="RefSeq" id="WP_253331575.1">
    <property type="nucleotide sequence ID" value="NZ_JAMYXC010000129.1"/>
</dbReference>
<dbReference type="SUPFAM" id="SSF56235">
    <property type="entry name" value="N-terminal nucleophile aminohydrolases (Ntn hydrolases)"/>
    <property type="match status" value="1"/>
</dbReference>
<dbReference type="InterPro" id="IPR029055">
    <property type="entry name" value="Ntn_hydrolases_N"/>
</dbReference>
<organism evidence="3 4">
    <name type="scientific">Limimaricola litoreus</name>
    <dbReference type="NCBI Taxonomy" id="2955316"/>
    <lineage>
        <taxon>Bacteria</taxon>
        <taxon>Pseudomonadati</taxon>
        <taxon>Pseudomonadota</taxon>
        <taxon>Alphaproteobacteria</taxon>
        <taxon>Rhodobacterales</taxon>
        <taxon>Paracoccaceae</taxon>
        <taxon>Limimaricola</taxon>
    </lineage>
</organism>
<dbReference type="InterPro" id="IPR002692">
    <property type="entry name" value="S45"/>
</dbReference>
<keyword evidence="2" id="KW-1133">Transmembrane helix</keyword>
<gene>
    <name evidence="3" type="ORF">NHG85_08805</name>
</gene>
<comment type="caution">
    <text evidence="3">The sequence shown here is derived from an EMBL/GenBank/DDBJ whole genome shotgun (WGS) entry which is preliminary data.</text>
</comment>
<dbReference type="EMBL" id="JAMYXC010000129">
    <property type="protein sequence ID" value="MCP1168620.1"/>
    <property type="molecule type" value="Genomic_DNA"/>
</dbReference>
<feature type="transmembrane region" description="Helical" evidence="2">
    <location>
        <begin position="7"/>
        <end position="30"/>
    </location>
</feature>
<dbReference type="PANTHER" id="PTHR34218">
    <property type="entry name" value="PEPTIDASE S45 PENICILLIN AMIDASE"/>
    <property type="match status" value="1"/>
</dbReference>
<dbReference type="AlphaFoldDB" id="A0A9X2FQK9"/>
<comment type="similarity">
    <text evidence="1">Belongs to the peptidase S45 family.</text>
</comment>
<evidence type="ECO:0000313" key="3">
    <source>
        <dbReference type="EMBL" id="MCP1168620.1"/>
    </source>
</evidence>
<protein>
    <submittedName>
        <fullName evidence="3">Penicillin acylase family protein</fullName>
    </submittedName>
</protein>
<keyword evidence="2" id="KW-0472">Membrane</keyword>
<proteinExistence type="inferred from homology"/>
<dbReference type="GO" id="GO:0016811">
    <property type="term" value="F:hydrolase activity, acting on carbon-nitrogen (but not peptide) bonds, in linear amides"/>
    <property type="evidence" value="ECO:0007669"/>
    <property type="project" value="InterPro"/>
</dbReference>
<reference evidence="3" key="1">
    <citation type="submission" date="2022-06" db="EMBL/GenBank/DDBJ databases">
        <title>Limimaricola sediminis sp. nov., isolated from an intertidal sediment.</title>
        <authorList>
            <person name="Shao X."/>
        </authorList>
    </citation>
    <scope>NUCLEOTIDE SEQUENCE</scope>
    <source>
        <strain evidence="3">ASW11-118</strain>
    </source>
</reference>
<dbReference type="Gene3D" id="1.10.439.10">
    <property type="entry name" value="Penicillin Amidohydrolase, domain 1"/>
    <property type="match status" value="1"/>
</dbReference>
<keyword evidence="2" id="KW-0812">Transmembrane</keyword>
<dbReference type="Pfam" id="PF01804">
    <property type="entry name" value="Penicil_amidase"/>
    <property type="match status" value="1"/>
</dbReference>
<evidence type="ECO:0000313" key="4">
    <source>
        <dbReference type="Proteomes" id="UP001139477"/>
    </source>
</evidence>
<name>A0A9X2FQK9_9RHOB</name>
<evidence type="ECO:0000256" key="2">
    <source>
        <dbReference type="SAM" id="Phobius"/>
    </source>
</evidence>
<evidence type="ECO:0000256" key="1">
    <source>
        <dbReference type="ARBA" id="ARBA00006586"/>
    </source>
</evidence>
<dbReference type="PANTHER" id="PTHR34218:SF4">
    <property type="entry name" value="ACYL-HOMOSERINE LACTONE ACYLASE QUIP"/>
    <property type="match status" value="1"/>
</dbReference>
<dbReference type="InterPro" id="IPR023343">
    <property type="entry name" value="Penicillin_amidase_dom1"/>
</dbReference>